<keyword evidence="10" id="KW-1185">Reference proteome</keyword>
<evidence type="ECO:0000256" key="7">
    <source>
        <dbReference type="RuleBase" id="RU363032"/>
    </source>
</evidence>
<feature type="transmembrane region" description="Helical" evidence="7">
    <location>
        <begin position="174"/>
        <end position="192"/>
    </location>
</feature>
<evidence type="ECO:0000256" key="5">
    <source>
        <dbReference type="ARBA" id="ARBA00022989"/>
    </source>
</evidence>
<dbReference type="PANTHER" id="PTHR43163">
    <property type="entry name" value="DIPEPTIDE TRANSPORT SYSTEM PERMEASE PROTEIN DPPB-RELATED"/>
    <property type="match status" value="1"/>
</dbReference>
<evidence type="ECO:0000256" key="2">
    <source>
        <dbReference type="ARBA" id="ARBA00022448"/>
    </source>
</evidence>
<dbReference type="PANTHER" id="PTHR43163:SF6">
    <property type="entry name" value="DIPEPTIDE TRANSPORT SYSTEM PERMEASE PROTEIN DPPB-RELATED"/>
    <property type="match status" value="1"/>
</dbReference>
<evidence type="ECO:0000256" key="6">
    <source>
        <dbReference type="ARBA" id="ARBA00023136"/>
    </source>
</evidence>
<dbReference type="Proteomes" id="UP000201838">
    <property type="component" value="Unassembled WGS sequence"/>
</dbReference>
<evidence type="ECO:0000313" key="9">
    <source>
        <dbReference type="EMBL" id="SMX22521.1"/>
    </source>
</evidence>
<evidence type="ECO:0000313" key="10">
    <source>
        <dbReference type="Proteomes" id="UP000201838"/>
    </source>
</evidence>
<dbReference type="CDD" id="cd06261">
    <property type="entry name" value="TM_PBP2"/>
    <property type="match status" value="1"/>
</dbReference>
<dbReference type="InterPro" id="IPR045621">
    <property type="entry name" value="BPD_transp_1_N"/>
</dbReference>
<dbReference type="SUPFAM" id="SSF161098">
    <property type="entry name" value="MetI-like"/>
    <property type="match status" value="1"/>
</dbReference>
<dbReference type="AlphaFoldDB" id="A0A238IWV2"/>
<dbReference type="GO" id="GO:0005886">
    <property type="term" value="C:plasma membrane"/>
    <property type="evidence" value="ECO:0007669"/>
    <property type="project" value="UniProtKB-SubCell"/>
</dbReference>
<evidence type="ECO:0000256" key="3">
    <source>
        <dbReference type="ARBA" id="ARBA00022475"/>
    </source>
</evidence>
<keyword evidence="4 7" id="KW-0812">Transmembrane</keyword>
<dbReference type="OrthoDB" id="9807402at2"/>
<dbReference type="EMBL" id="FXXQ01000002">
    <property type="protein sequence ID" value="SMX22521.1"/>
    <property type="molecule type" value="Genomic_DNA"/>
</dbReference>
<keyword evidence="6 7" id="KW-0472">Membrane</keyword>
<gene>
    <name evidence="9" type="primary">gsiC_1</name>
    <name evidence="9" type="ORF">BOA8489_00618</name>
</gene>
<keyword evidence="2 7" id="KW-0813">Transport</keyword>
<dbReference type="Pfam" id="PF00528">
    <property type="entry name" value="BPD_transp_1"/>
    <property type="match status" value="1"/>
</dbReference>
<evidence type="ECO:0000259" key="8">
    <source>
        <dbReference type="PROSITE" id="PS50928"/>
    </source>
</evidence>
<sequence>MWRFIGTRVAMGALTIWVTTMLVTLLIHAVPGDPVQIMYAQSQGTTPEQIEQVRRSLGLDRSIPVQYLMYLERLFQGDLGNTIRGGQPVLEVIMQRLPNTLVLAVASMFIAIVIGVPIGFLAAYREGTIVDIGLMVLAIAGISMPHFWLGLMLLFFFALELGWLPVSGNGPMNLILPALTLGLSNAAIFARLTRSSMIDVMNQDFVQTAFAKGLPKAIVLRRHVLRAGLLPVVTMMGLQFAFMMGGAIVVENIFSWNGVGRMAVEAIFQRDYPIIQGFILTFSVVVVVVAIAVDALYAVLDPRIRRA</sequence>
<dbReference type="PROSITE" id="PS50928">
    <property type="entry name" value="ABC_TM1"/>
    <property type="match status" value="1"/>
</dbReference>
<feature type="transmembrane region" description="Helical" evidence="7">
    <location>
        <begin position="229"/>
        <end position="254"/>
    </location>
</feature>
<feature type="transmembrane region" description="Helical" evidence="7">
    <location>
        <begin position="136"/>
        <end position="159"/>
    </location>
</feature>
<feature type="domain" description="ABC transmembrane type-1" evidence="8">
    <location>
        <begin position="97"/>
        <end position="297"/>
    </location>
</feature>
<protein>
    <submittedName>
        <fullName evidence="9">Glutathione transport system permease protein GsiC</fullName>
    </submittedName>
</protein>
<comment type="subcellular location">
    <subcellularLocation>
        <location evidence="1 7">Cell membrane</location>
        <topology evidence="1 7">Multi-pass membrane protein</topology>
    </subcellularLocation>
</comment>
<keyword evidence="3" id="KW-1003">Cell membrane</keyword>
<organism evidence="9 10">
    <name type="scientific">Boseongicola aestuarii</name>
    <dbReference type="NCBI Taxonomy" id="1470561"/>
    <lineage>
        <taxon>Bacteria</taxon>
        <taxon>Pseudomonadati</taxon>
        <taxon>Pseudomonadota</taxon>
        <taxon>Alphaproteobacteria</taxon>
        <taxon>Rhodobacterales</taxon>
        <taxon>Paracoccaceae</taxon>
        <taxon>Boseongicola</taxon>
    </lineage>
</organism>
<dbReference type="Pfam" id="PF19300">
    <property type="entry name" value="BPD_transp_1_N"/>
    <property type="match status" value="1"/>
</dbReference>
<dbReference type="InterPro" id="IPR000515">
    <property type="entry name" value="MetI-like"/>
</dbReference>
<dbReference type="InterPro" id="IPR035906">
    <property type="entry name" value="MetI-like_sf"/>
</dbReference>
<dbReference type="GO" id="GO:0055085">
    <property type="term" value="P:transmembrane transport"/>
    <property type="evidence" value="ECO:0007669"/>
    <property type="project" value="InterPro"/>
</dbReference>
<evidence type="ECO:0000256" key="4">
    <source>
        <dbReference type="ARBA" id="ARBA00022692"/>
    </source>
</evidence>
<dbReference type="Gene3D" id="1.10.3720.10">
    <property type="entry name" value="MetI-like"/>
    <property type="match status" value="1"/>
</dbReference>
<reference evidence="9 10" key="1">
    <citation type="submission" date="2017-05" db="EMBL/GenBank/DDBJ databases">
        <authorList>
            <person name="Song R."/>
            <person name="Chenine A.L."/>
            <person name="Ruprecht R.M."/>
        </authorList>
    </citation>
    <scope>NUCLEOTIDE SEQUENCE [LARGE SCALE GENOMIC DNA]</scope>
    <source>
        <strain evidence="9 10">CECT 8489</strain>
    </source>
</reference>
<feature type="transmembrane region" description="Helical" evidence="7">
    <location>
        <begin position="101"/>
        <end position="124"/>
    </location>
</feature>
<proteinExistence type="inferred from homology"/>
<accession>A0A238IWV2</accession>
<dbReference type="RefSeq" id="WP_093972526.1">
    <property type="nucleotide sequence ID" value="NZ_FXXQ01000002.1"/>
</dbReference>
<name>A0A238IWV2_9RHOB</name>
<feature type="transmembrane region" description="Helical" evidence="7">
    <location>
        <begin position="9"/>
        <end position="30"/>
    </location>
</feature>
<feature type="transmembrane region" description="Helical" evidence="7">
    <location>
        <begin position="274"/>
        <end position="300"/>
    </location>
</feature>
<keyword evidence="5 7" id="KW-1133">Transmembrane helix</keyword>
<comment type="similarity">
    <text evidence="7">Belongs to the binding-protein-dependent transport system permease family.</text>
</comment>
<evidence type="ECO:0000256" key="1">
    <source>
        <dbReference type="ARBA" id="ARBA00004651"/>
    </source>
</evidence>